<dbReference type="Gene3D" id="3.10.450.50">
    <property type="match status" value="1"/>
</dbReference>
<dbReference type="InterPro" id="IPR032710">
    <property type="entry name" value="NTF2-like_dom_sf"/>
</dbReference>
<dbReference type="AlphaFoldDB" id="A0A9Q4CBW0"/>
<dbReference type="PANTHER" id="PTHR41534">
    <property type="entry name" value="BLR3401 PROTEIN"/>
    <property type="match status" value="1"/>
</dbReference>
<dbReference type="EMBL" id="JAENIP010000017">
    <property type="protein sequence ID" value="MBK1845013.1"/>
    <property type="molecule type" value="Genomic_DNA"/>
</dbReference>
<accession>A0A9Q4CBW0</accession>
<evidence type="ECO:0000313" key="3">
    <source>
        <dbReference type="EMBL" id="MBK1845013.1"/>
    </source>
</evidence>
<dbReference type="Proteomes" id="UP000650005">
    <property type="component" value="Unassembled WGS sequence"/>
</dbReference>
<dbReference type="InterPro" id="IPR000391">
    <property type="entry name" value="Rng_hydr_dOase-bsu"/>
</dbReference>
<keyword evidence="4" id="KW-0223">Dioxygenase</keyword>
<evidence type="ECO:0000313" key="6">
    <source>
        <dbReference type="Proteomes" id="UP001070238"/>
    </source>
</evidence>
<sequence length="183" mass="22212">MTSPNPTLAERIPVTAETERAITRFLYDEAELVDNMEWDAWLETMHPDVYYWAPVRENRVFRERKHEFYPRGTSVYFEENWEYLRQRVFRLQTQKAWAEEPASRTRHLVTNVRVDGREDGNFNVRSNFYIYRSRGERYQDHISGERRDIIVRDESARCGFLILEREIRFDMATILIKNLSLFY</sequence>
<gene>
    <name evidence="3" type="ORF">JIM95_10595</name>
    <name evidence="4" type="ORF">OS123_03415</name>
</gene>
<dbReference type="NCBIfam" id="NF007479">
    <property type="entry name" value="PRK10069.1"/>
    <property type="match status" value="1"/>
</dbReference>
<comment type="similarity">
    <text evidence="1">Belongs to the bacterial ring-hydroxylating dioxygenase beta subunit family.</text>
</comment>
<proteinExistence type="inferred from homology"/>
<dbReference type="GO" id="GO:0019380">
    <property type="term" value="P:3-phenylpropionate catabolic process"/>
    <property type="evidence" value="ECO:0007669"/>
    <property type="project" value="TreeGrafter"/>
</dbReference>
<evidence type="ECO:0000256" key="2">
    <source>
        <dbReference type="ARBA" id="ARBA00023002"/>
    </source>
</evidence>
<keyword evidence="5" id="KW-1185">Reference proteome</keyword>
<dbReference type="SUPFAM" id="SSF54427">
    <property type="entry name" value="NTF2-like"/>
    <property type="match status" value="1"/>
</dbReference>
<dbReference type="Pfam" id="PF00866">
    <property type="entry name" value="Ring_hydroxyl_B"/>
    <property type="match status" value="1"/>
</dbReference>
<organism evidence="4 6">
    <name type="scientific">Corynebacterium antarcticum</name>
    <dbReference type="NCBI Taxonomy" id="2800405"/>
    <lineage>
        <taxon>Bacteria</taxon>
        <taxon>Bacillati</taxon>
        <taxon>Actinomycetota</taxon>
        <taxon>Actinomycetes</taxon>
        <taxon>Mycobacteriales</taxon>
        <taxon>Corynebacteriaceae</taxon>
        <taxon>Corynebacterium</taxon>
    </lineage>
</organism>
<dbReference type="CDD" id="cd00667">
    <property type="entry name" value="ring_hydroxylating_dioxygenases_beta"/>
    <property type="match status" value="1"/>
</dbReference>
<evidence type="ECO:0000313" key="4">
    <source>
        <dbReference type="EMBL" id="MCX7537598.1"/>
    </source>
</evidence>
<reference evidence="4" key="2">
    <citation type="submission" date="2022-11" db="EMBL/GenBank/DDBJ databases">
        <title>Corynebacterium sp. isolated from Penguins.</title>
        <authorList>
            <person name="Sedlar K."/>
            <person name="Svec P."/>
        </authorList>
    </citation>
    <scope>NUCLEOTIDE SEQUENCE</scope>
    <source>
        <strain evidence="4">P5875</strain>
    </source>
</reference>
<protein>
    <submittedName>
        <fullName evidence="4">Aromatic-ring-hydroxylating dioxygenase subunit beta</fullName>
    </submittedName>
</protein>
<reference evidence="3" key="1">
    <citation type="submission" date="2021-01" db="EMBL/GenBank/DDBJ databases">
        <title>Characterization of Corynebacterium spp. from penguins.</title>
        <authorList>
            <person name="Svec P."/>
        </authorList>
    </citation>
    <scope>NUCLEOTIDE SEQUENCE</scope>
    <source>
        <strain evidence="3">CCM 8835</strain>
    </source>
</reference>
<dbReference type="Proteomes" id="UP001070238">
    <property type="component" value="Unassembled WGS sequence"/>
</dbReference>
<comment type="caution">
    <text evidence="4">The sequence shown here is derived from an EMBL/GenBank/DDBJ whole genome shotgun (WGS) entry which is preliminary data.</text>
</comment>
<keyword evidence="2" id="KW-0560">Oxidoreductase</keyword>
<name>A0A9Q4CBW0_9CORY</name>
<dbReference type="EMBL" id="JAPMKX010000001">
    <property type="protein sequence ID" value="MCX7537598.1"/>
    <property type="molecule type" value="Genomic_DNA"/>
</dbReference>
<dbReference type="GO" id="GO:0051213">
    <property type="term" value="F:dioxygenase activity"/>
    <property type="evidence" value="ECO:0007669"/>
    <property type="project" value="UniProtKB-KW"/>
</dbReference>
<evidence type="ECO:0000313" key="5">
    <source>
        <dbReference type="Proteomes" id="UP000650005"/>
    </source>
</evidence>
<evidence type="ECO:0000256" key="1">
    <source>
        <dbReference type="ARBA" id="ARBA00009570"/>
    </source>
</evidence>
<dbReference type="PANTHER" id="PTHR41534:SF2">
    <property type="entry name" value="3-PHENYLPROPIONATE_CINNAMIC ACID DIOXYGENASE SUBUNIT BETA"/>
    <property type="match status" value="1"/>
</dbReference>
<dbReference type="RefSeq" id="WP_200260744.1">
    <property type="nucleotide sequence ID" value="NZ_JAENIP020000001.1"/>
</dbReference>